<dbReference type="InterPro" id="IPR011877">
    <property type="entry name" value="Ribokinase"/>
</dbReference>
<dbReference type="PRINTS" id="PR00990">
    <property type="entry name" value="RIBOKINASE"/>
</dbReference>
<comment type="caution">
    <text evidence="9">Lacks conserved residue(s) required for the propagation of feature annotation.</text>
</comment>
<keyword evidence="7 9" id="KW-0630">Potassium</keyword>
<dbReference type="EC" id="2.7.1.15" evidence="9"/>
<feature type="binding site" evidence="9">
    <location>
        <position position="291"/>
    </location>
    <ligand>
        <name>K(+)</name>
        <dbReference type="ChEBI" id="CHEBI:29103"/>
    </ligand>
</feature>
<dbReference type="EMBL" id="VIFM01000154">
    <property type="protein sequence ID" value="TQF12104.1"/>
    <property type="molecule type" value="Genomic_DNA"/>
</dbReference>
<evidence type="ECO:0000256" key="2">
    <source>
        <dbReference type="ARBA" id="ARBA00022723"/>
    </source>
</evidence>
<feature type="binding site" evidence="9">
    <location>
        <position position="189"/>
    </location>
    <ligand>
        <name>ATP</name>
        <dbReference type="ChEBI" id="CHEBI:30616"/>
    </ligand>
</feature>
<dbReference type="Pfam" id="PF00294">
    <property type="entry name" value="PfkB"/>
    <property type="match status" value="1"/>
</dbReference>
<dbReference type="SUPFAM" id="SSF53613">
    <property type="entry name" value="Ribokinase-like"/>
    <property type="match status" value="1"/>
</dbReference>
<comment type="activity regulation">
    <text evidence="9">Activated by a monovalent cation that binds near, but not in, the active site. The most likely occupant of the site in vivo is potassium. Ion binding induces a conformational change that may alter substrate affinity.</text>
</comment>
<organism evidence="11 12">
    <name type="scientific">Myxococcus llanfairpwllgwyngyllgogerychwyrndrobwllllantysiliogogogochensis</name>
    <dbReference type="NCBI Taxonomy" id="2590453"/>
    <lineage>
        <taxon>Bacteria</taxon>
        <taxon>Pseudomonadati</taxon>
        <taxon>Myxococcota</taxon>
        <taxon>Myxococcia</taxon>
        <taxon>Myxococcales</taxon>
        <taxon>Cystobacterineae</taxon>
        <taxon>Myxococcaceae</taxon>
        <taxon>Myxococcus</taxon>
    </lineage>
</organism>
<dbReference type="GO" id="GO:0005524">
    <property type="term" value="F:ATP binding"/>
    <property type="evidence" value="ECO:0007669"/>
    <property type="project" value="UniProtKB-UniRule"/>
</dbReference>
<comment type="function">
    <text evidence="9">Catalyzes the phosphorylation of ribose at O-5 in a reaction requiring ATP and magnesium. The resulting D-ribose-5-phosphate can then be used either for sythesis of nucleotides, histidine, and tryptophan, or as a component of the pentose phosphate pathway.</text>
</comment>
<comment type="caution">
    <text evidence="11">The sequence shown here is derived from an EMBL/GenBank/DDBJ whole genome shotgun (WGS) entry which is preliminary data.</text>
</comment>
<protein>
    <recommendedName>
        <fullName evidence="9">Ribokinase</fullName>
        <shortName evidence="9">RK</shortName>
        <ecNumber evidence="9">2.7.1.15</ecNumber>
    </recommendedName>
</protein>
<accession>A0A540WUI3</accession>
<feature type="active site" description="Proton acceptor" evidence="9">
    <location>
        <position position="256"/>
    </location>
</feature>
<comment type="similarity">
    <text evidence="9">Belongs to the carbohydrate kinase PfkB family. Ribokinase subfamily.</text>
</comment>
<evidence type="ECO:0000256" key="8">
    <source>
        <dbReference type="ARBA" id="ARBA00023277"/>
    </source>
</evidence>
<evidence type="ECO:0000256" key="4">
    <source>
        <dbReference type="ARBA" id="ARBA00022777"/>
    </source>
</evidence>
<gene>
    <name evidence="9" type="primary">rbsK</name>
    <name evidence="11" type="ORF">FJV41_30670</name>
</gene>
<comment type="cofactor">
    <cofactor evidence="9">
        <name>Mg(2+)</name>
        <dbReference type="ChEBI" id="CHEBI:18420"/>
    </cofactor>
    <text evidence="9">Requires a divalent cation, most likely magnesium in vivo, as an electrophilic catalyst to aid phosphoryl group transfer. It is the chelate of the metal and the nucleotide that is the actual substrate.</text>
</comment>
<name>A0A540WUI3_9BACT</name>
<dbReference type="GO" id="GO:0046872">
    <property type="term" value="F:metal ion binding"/>
    <property type="evidence" value="ECO:0007669"/>
    <property type="project" value="UniProtKB-KW"/>
</dbReference>
<keyword evidence="5 9" id="KW-0067">ATP-binding</keyword>
<comment type="subunit">
    <text evidence="9">Homodimer.</text>
</comment>
<dbReference type="GO" id="GO:0019303">
    <property type="term" value="P:D-ribose catabolic process"/>
    <property type="evidence" value="ECO:0007669"/>
    <property type="project" value="UniProtKB-UniRule"/>
</dbReference>
<dbReference type="InterPro" id="IPR029056">
    <property type="entry name" value="Ribokinase-like"/>
</dbReference>
<dbReference type="PANTHER" id="PTHR10584">
    <property type="entry name" value="SUGAR KINASE"/>
    <property type="match status" value="1"/>
</dbReference>
<feature type="binding site" evidence="9">
    <location>
        <begin position="232"/>
        <end position="237"/>
    </location>
    <ligand>
        <name>ATP</name>
        <dbReference type="ChEBI" id="CHEBI:30616"/>
    </ligand>
</feature>
<comment type="catalytic activity">
    <reaction evidence="9">
        <text>D-ribose + ATP = D-ribose 5-phosphate + ADP + H(+)</text>
        <dbReference type="Rhea" id="RHEA:13697"/>
        <dbReference type="ChEBI" id="CHEBI:15378"/>
        <dbReference type="ChEBI" id="CHEBI:30616"/>
        <dbReference type="ChEBI" id="CHEBI:47013"/>
        <dbReference type="ChEBI" id="CHEBI:78346"/>
        <dbReference type="ChEBI" id="CHEBI:456216"/>
        <dbReference type="EC" id="2.7.1.15"/>
    </reaction>
</comment>
<feature type="binding site" evidence="9">
    <location>
        <position position="252"/>
    </location>
    <ligand>
        <name>K(+)</name>
        <dbReference type="ChEBI" id="CHEBI:29103"/>
    </ligand>
</feature>
<feature type="binding site" evidence="9">
    <location>
        <position position="280"/>
    </location>
    <ligand>
        <name>ATP</name>
        <dbReference type="ChEBI" id="CHEBI:30616"/>
    </ligand>
</feature>
<dbReference type="HAMAP" id="MF_01987">
    <property type="entry name" value="Ribokinase"/>
    <property type="match status" value="1"/>
</dbReference>
<evidence type="ECO:0000313" key="11">
    <source>
        <dbReference type="EMBL" id="TQF12104.1"/>
    </source>
</evidence>
<dbReference type="CDD" id="cd01174">
    <property type="entry name" value="ribokinase"/>
    <property type="match status" value="1"/>
</dbReference>
<dbReference type="AlphaFoldDB" id="A0A540WUI3"/>
<keyword evidence="3 9" id="KW-0547">Nucleotide-binding</keyword>
<keyword evidence="8 9" id="KW-0119">Carbohydrate metabolism</keyword>
<evidence type="ECO:0000256" key="5">
    <source>
        <dbReference type="ARBA" id="ARBA00022840"/>
    </source>
</evidence>
<dbReference type="RefSeq" id="WP_141646136.1">
    <property type="nucleotide sequence ID" value="NZ_VIFM01000154.1"/>
</dbReference>
<evidence type="ECO:0000259" key="10">
    <source>
        <dbReference type="Pfam" id="PF00294"/>
    </source>
</evidence>
<evidence type="ECO:0000256" key="3">
    <source>
        <dbReference type="ARBA" id="ARBA00022741"/>
    </source>
</evidence>
<comment type="subcellular location">
    <subcellularLocation>
        <location evidence="9">Cytoplasm</location>
    </subcellularLocation>
</comment>
<dbReference type="GO" id="GO:0005829">
    <property type="term" value="C:cytosol"/>
    <property type="evidence" value="ECO:0007669"/>
    <property type="project" value="TreeGrafter"/>
</dbReference>
<dbReference type="OrthoDB" id="9792663at2"/>
<feature type="binding site" evidence="9">
    <location>
        <position position="256"/>
    </location>
    <ligand>
        <name>substrate</name>
    </ligand>
</feature>
<keyword evidence="9" id="KW-0963">Cytoplasm</keyword>
<dbReference type="Proteomes" id="UP000315369">
    <property type="component" value="Unassembled WGS sequence"/>
</dbReference>
<dbReference type="InterPro" id="IPR011611">
    <property type="entry name" value="PfkB_dom"/>
</dbReference>
<reference evidence="11 12" key="1">
    <citation type="submission" date="2019-06" db="EMBL/GenBank/DDBJ databases">
        <authorList>
            <person name="Livingstone P."/>
            <person name="Whitworth D."/>
        </authorList>
    </citation>
    <scope>NUCLEOTIDE SEQUENCE [LARGE SCALE GENOMIC DNA]</scope>
    <source>
        <strain evidence="11 12">AM401</strain>
    </source>
</reference>
<sequence length="321" mass="33576">MAPRRQADILVVGGINTDFLVQGPRLPRAGENVEGHLFLESLGGKGANAAVAAARLGARSTLVGRVGMDARGLALLEQLEGEGVETRAVSRDPGFSTGVVLEMVDESGRRQSLSAEGANRRLAVADVIAAEARITSADVLLVQLEVPLDAVIAAVHIARAAGMHVVLDPAPPITLPEELLEAVHIIRLNDVEAEVLTGLEVVDRDSARRAAENLLRRGVGTAVVAAPEGNLLLGTEGELWLPNLPVDWVDTTGAGDAFSAALCVALGERRSLADAARFAHATAALATMRLGALSGLPNREQVDSFMARVDSLALSTEPVTW</sequence>
<dbReference type="UniPathway" id="UPA00916">
    <property type="reaction ID" value="UER00889"/>
</dbReference>
<evidence type="ECO:0000313" key="12">
    <source>
        <dbReference type="Proteomes" id="UP000315369"/>
    </source>
</evidence>
<proteinExistence type="inferred from homology"/>
<keyword evidence="4 9" id="KW-0418">Kinase</keyword>
<evidence type="ECO:0000256" key="7">
    <source>
        <dbReference type="ARBA" id="ARBA00022958"/>
    </source>
</evidence>
<feature type="binding site" evidence="9">
    <location>
        <begin position="44"/>
        <end position="48"/>
    </location>
    <ligand>
        <name>substrate</name>
    </ligand>
</feature>
<feature type="binding site" evidence="9">
    <location>
        <position position="145"/>
    </location>
    <ligand>
        <name>substrate</name>
    </ligand>
</feature>
<dbReference type="InterPro" id="IPR002139">
    <property type="entry name" value="Ribo/fructo_kinase"/>
</dbReference>
<keyword evidence="1 9" id="KW-0808">Transferase</keyword>
<evidence type="ECO:0000256" key="6">
    <source>
        <dbReference type="ARBA" id="ARBA00022842"/>
    </source>
</evidence>
<feature type="binding site" evidence="9">
    <location>
        <begin position="255"/>
        <end position="256"/>
    </location>
    <ligand>
        <name>ATP</name>
        <dbReference type="ChEBI" id="CHEBI:30616"/>
    </ligand>
</feature>
<dbReference type="GO" id="GO:0004747">
    <property type="term" value="F:ribokinase activity"/>
    <property type="evidence" value="ECO:0007669"/>
    <property type="project" value="UniProtKB-UniRule"/>
</dbReference>
<keyword evidence="12" id="KW-1185">Reference proteome</keyword>
<feature type="binding site" evidence="9">
    <location>
        <position position="289"/>
    </location>
    <ligand>
        <name>K(+)</name>
        <dbReference type="ChEBI" id="CHEBI:29103"/>
    </ligand>
</feature>
<feature type="binding site" evidence="9">
    <location>
        <position position="250"/>
    </location>
    <ligand>
        <name>K(+)</name>
        <dbReference type="ChEBI" id="CHEBI:29103"/>
    </ligand>
</feature>
<feature type="binding site" evidence="9">
    <location>
        <position position="286"/>
    </location>
    <ligand>
        <name>K(+)</name>
        <dbReference type="ChEBI" id="CHEBI:29103"/>
    </ligand>
</feature>
<feature type="binding site" evidence="9">
    <location>
        <begin position="16"/>
        <end position="18"/>
    </location>
    <ligand>
        <name>substrate</name>
    </ligand>
</feature>
<dbReference type="PANTHER" id="PTHR10584:SF166">
    <property type="entry name" value="RIBOKINASE"/>
    <property type="match status" value="1"/>
</dbReference>
<evidence type="ECO:0000256" key="9">
    <source>
        <dbReference type="HAMAP-Rule" id="MF_01987"/>
    </source>
</evidence>
<keyword evidence="2 9" id="KW-0479">Metal-binding</keyword>
<dbReference type="Gene3D" id="3.40.1190.20">
    <property type="match status" value="1"/>
</dbReference>
<keyword evidence="6 9" id="KW-0460">Magnesium</keyword>
<evidence type="ECO:0000256" key="1">
    <source>
        <dbReference type="ARBA" id="ARBA00022679"/>
    </source>
</evidence>
<feature type="domain" description="Carbohydrate kinase PfkB" evidence="10">
    <location>
        <begin position="7"/>
        <end position="298"/>
    </location>
</feature>
<comment type="pathway">
    <text evidence="9">Carbohydrate metabolism; D-ribose degradation; D-ribose 5-phosphate from beta-D-ribopyranose: step 2/2.</text>
</comment>